<dbReference type="Pfam" id="PF11708">
    <property type="entry name" value="Slu7"/>
    <property type="match status" value="1"/>
</dbReference>
<name>A0A816C3D6_9BILA</name>
<dbReference type="InterPro" id="IPR021715">
    <property type="entry name" value="Slu7_dom"/>
</dbReference>
<feature type="domain" description="Pre-mRNA-splicing factor SLU7" evidence="2">
    <location>
        <begin position="2"/>
        <end position="57"/>
    </location>
</feature>
<reference evidence="3" key="1">
    <citation type="submission" date="2021-02" db="EMBL/GenBank/DDBJ databases">
        <authorList>
            <person name="Nowell W R."/>
        </authorList>
    </citation>
    <scope>NUCLEOTIDE SEQUENCE</scope>
</reference>
<proteinExistence type="predicted"/>
<feature type="region of interest" description="Disordered" evidence="1">
    <location>
        <begin position="83"/>
        <end position="124"/>
    </location>
</feature>
<feature type="compositionally biased region" description="Polar residues" evidence="1">
    <location>
        <begin position="93"/>
        <end position="104"/>
    </location>
</feature>
<feature type="compositionally biased region" description="Basic and acidic residues" evidence="1">
    <location>
        <begin position="111"/>
        <end position="124"/>
    </location>
</feature>
<evidence type="ECO:0000256" key="1">
    <source>
        <dbReference type="SAM" id="MobiDB-lite"/>
    </source>
</evidence>
<dbReference type="Proteomes" id="UP000663834">
    <property type="component" value="Unassembled WGS sequence"/>
</dbReference>
<protein>
    <recommendedName>
        <fullName evidence="2">Pre-mRNA-splicing factor SLU7 domain-containing protein</fullName>
    </recommendedName>
</protein>
<evidence type="ECO:0000259" key="2">
    <source>
        <dbReference type="Pfam" id="PF11708"/>
    </source>
</evidence>
<comment type="caution">
    <text evidence="3">The sequence shown here is derived from an EMBL/GenBank/DDBJ whole genome shotgun (WGS) entry which is preliminary data.</text>
</comment>
<sequence>MRKKEQFIKTVEQQLIERYGGEEYLNSIPRELVVEAQTEQYVEFNRLGTIVEEKEIEFEANDNKLDDNVDQDKPKSLVELHRETLNKEKIQPKPSSSTDDNNSVMKKLDKKKVQEAARQLAERE</sequence>
<dbReference type="AlphaFoldDB" id="A0A816C3D6"/>
<evidence type="ECO:0000313" key="4">
    <source>
        <dbReference type="Proteomes" id="UP000663834"/>
    </source>
</evidence>
<organism evidence="3 4">
    <name type="scientific">Rotaria magnacalcarata</name>
    <dbReference type="NCBI Taxonomy" id="392030"/>
    <lineage>
        <taxon>Eukaryota</taxon>
        <taxon>Metazoa</taxon>
        <taxon>Spiralia</taxon>
        <taxon>Gnathifera</taxon>
        <taxon>Rotifera</taxon>
        <taxon>Eurotatoria</taxon>
        <taxon>Bdelloidea</taxon>
        <taxon>Philodinida</taxon>
        <taxon>Philodinidae</taxon>
        <taxon>Rotaria</taxon>
    </lineage>
</organism>
<gene>
    <name evidence="3" type="ORF">KQP761_LOCUS24248</name>
</gene>
<evidence type="ECO:0000313" key="3">
    <source>
        <dbReference type="EMBL" id="CAF1617721.1"/>
    </source>
</evidence>
<accession>A0A816C3D6</accession>
<dbReference type="OrthoDB" id="249612at2759"/>
<dbReference type="EMBL" id="CAJNOW010013098">
    <property type="protein sequence ID" value="CAF1617721.1"/>
    <property type="molecule type" value="Genomic_DNA"/>
</dbReference>